<sequence length="237" mass="25732">MPEQVMSAAERAEFIERIDRALPGGVVERLASDATQRFGDRQPEFVDRLNAARPGQRLEAVADAIVENAAQRATANGMQYVPDEVGRSAEVEFTSLEMARSLRQAAELGPDVETRDARYFADRALTAGDIATIGIQIHDFRGGLDSSGQLPGPQLPEPSDPAPDWLQDRVERLAQEYGGVLADHRDRHSGLLEARRISGIDVVRSPSEAQTAQSTSSDSARSAARAGETRRTSPERG</sequence>
<gene>
    <name evidence="2" type="ORF">E0H45_07235</name>
</gene>
<evidence type="ECO:0000313" key="3">
    <source>
        <dbReference type="Proteomes" id="UP000292346"/>
    </source>
</evidence>
<reference evidence="2 3" key="1">
    <citation type="submission" date="2019-02" db="EMBL/GenBank/DDBJ databases">
        <title>Kribbella capetownensis sp. nov. and Kribbella speibonae sp. nov., isolated from soil.</title>
        <authorList>
            <person name="Curtis S.M."/>
            <person name="Norton I."/>
            <person name="Everest G.J."/>
            <person name="Meyers P.R."/>
        </authorList>
    </citation>
    <scope>NUCLEOTIDE SEQUENCE [LARGE SCALE GENOMIC DNA]</scope>
    <source>
        <strain evidence="2 3">KCTC 29219</strain>
    </source>
</reference>
<feature type="compositionally biased region" description="Basic and acidic residues" evidence="1">
    <location>
        <begin position="227"/>
        <end position="237"/>
    </location>
</feature>
<keyword evidence="3" id="KW-1185">Reference proteome</keyword>
<dbReference type="AlphaFoldDB" id="A0A4R0HIB6"/>
<proteinExistence type="predicted"/>
<feature type="region of interest" description="Disordered" evidence="1">
    <location>
        <begin position="197"/>
        <end position="237"/>
    </location>
</feature>
<accession>A0A4R0HIB6</accession>
<organism evidence="2 3">
    <name type="scientific">Kribbella soli</name>
    <dbReference type="NCBI Taxonomy" id="1124743"/>
    <lineage>
        <taxon>Bacteria</taxon>
        <taxon>Bacillati</taxon>
        <taxon>Actinomycetota</taxon>
        <taxon>Actinomycetes</taxon>
        <taxon>Propionibacteriales</taxon>
        <taxon>Kribbellaceae</taxon>
        <taxon>Kribbella</taxon>
    </lineage>
</organism>
<feature type="compositionally biased region" description="Low complexity" evidence="1">
    <location>
        <begin position="207"/>
        <end position="226"/>
    </location>
</feature>
<evidence type="ECO:0000256" key="1">
    <source>
        <dbReference type="SAM" id="MobiDB-lite"/>
    </source>
</evidence>
<name>A0A4R0HIB6_9ACTN</name>
<dbReference type="Proteomes" id="UP000292346">
    <property type="component" value="Unassembled WGS sequence"/>
</dbReference>
<dbReference type="EMBL" id="SJJZ01000001">
    <property type="protein sequence ID" value="TCC11075.1"/>
    <property type="molecule type" value="Genomic_DNA"/>
</dbReference>
<dbReference type="RefSeq" id="WP_131335458.1">
    <property type="nucleotide sequence ID" value="NZ_SJJZ01000001.1"/>
</dbReference>
<feature type="region of interest" description="Disordered" evidence="1">
    <location>
        <begin position="144"/>
        <end position="164"/>
    </location>
</feature>
<protein>
    <submittedName>
        <fullName evidence="2">Uncharacterized protein</fullName>
    </submittedName>
</protein>
<comment type="caution">
    <text evidence="2">The sequence shown here is derived from an EMBL/GenBank/DDBJ whole genome shotgun (WGS) entry which is preliminary data.</text>
</comment>
<evidence type="ECO:0000313" key="2">
    <source>
        <dbReference type="EMBL" id="TCC11075.1"/>
    </source>
</evidence>